<feature type="compositionally biased region" description="Low complexity" evidence="5">
    <location>
        <begin position="189"/>
        <end position="198"/>
    </location>
</feature>
<feature type="region of interest" description="Disordered" evidence="5">
    <location>
        <begin position="450"/>
        <end position="553"/>
    </location>
</feature>
<accession>A0A7J6MMV6</accession>
<evidence type="ECO:0000259" key="6">
    <source>
        <dbReference type="PROSITE" id="PS50199"/>
    </source>
</evidence>
<feature type="region of interest" description="Disordered" evidence="5">
    <location>
        <begin position="165"/>
        <end position="285"/>
    </location>
</feature>
<feature type="compositionally biased region" description="Low complexity" evidence="5">
    <location>
        <begin position="267"/>
        <end position="285"/>
    </location>
</feature>
<keyword evidence="2 4" id="KW-0863">Zinc-finger</keyword>
<feature type="compositionally biased region" description="Acidic residues" evidence="5">
    <location>
        <begin position="314"/>
        <end position="325"/>
    </location>
</feature>
<dbReference type="AlphaFoldDB" id="A0A7J6MMV6"/>
<feature type="region of interest" description="Disordered" evidence="5">
    <location>
        <begin position="728"/>
        <end position="764"/>
    </location>
</feature>
<feature type="region of interest" description="Disordered" evidence="5">
    <location>
        <begin position="1"/>
        <end position="26"/>
    </location>
</feature>
<feature type="region of interest" description="Disordered" evidence="5">
    <location>
        <begin position="92"/>
        <end position="135"/>
    </location>
</feature>
<proteinExistence type="predicted"/>
<feature type="compositionally biased region" description="Basic and acidic residues" evidence="5">
    <location>
        <begin position="505"/>
        <end position="533"/>
    </location>
</feature>
<evidence type="ECO:0000256" key="5">
    <source>
        <dbReference type="SAM" id="MobiDB-lite"/>
    </source>
</evidence>
<protein>
    <recommendedName>
        <fullName evidence="6">RanBP2-type domain-containing protein</fullName>
    </recommendedName>
</protein>
<evidence type="ECO:0000256" key="4">
    <source>
        <dbReference type="PROSITE-ProRule" id="PRU00322"/>
    </source>
</evidence>
<evidence type="ECO:0000313" key="8">
    <source>
        <dbReference type="Proteomes" id="UP000572268"/>
    </source>
</evidence>
<feature type="compositionally biased region" description="Basic residues" evidence="5">
    <location>
        <begin position="737"/>
        <end position="759"/>
    </location>
</feature>
<feature type="compositionally biased region" description="Low complexity" evidence="5">
    <location>
        <begin position="333"/>
        <end position="342"/>
    </location>
</feature>
<name>A0A7J6MMV6_PEROL</name>
<dbReference type="SUPFAM" id="SSF90209">
    <property type="entry name" value="Ran binding protein zinc finger-like"/>
    <property type="match status" value="1"/>
</dbReference>
<dbReference type="SMART" id="SM00547">
    <property type="entry name" value="ZnF_RBZ"/>
    <property type="match status" value="1"/>
</dbReference>
<feature type="compositionally biased region" description="Basic and acidic residues" evidence="5">
    <location>
        <begin position="201"/>
        <end position="217"/>
    </location>
</feature>
<dbReference type="Proteomes" id="UP000572268">
    <property type="component" value="Unassembled WGS sequence"/>
</dbReference>
<dbReference type="Gene3D" id="4.10.1060.10">
    <property type="entry name" value="Zinc finger, RanBP2-type"/>
    <property type="match status" value="1"/>
</dbReference>
<evidence type="ECO:0000313" key="7">
    <source>
        <dbReference type="EMBL" id="KAF4672885.1"/>
    </source>
</evidence>
<feature type="compositionally biased region" description="Low complexity" evidence="5">
    <location>
        <begin position="450"/>
        <end position="466"/>
    </location>
</feature>
<reference evidence="7 8" key="1">
    <citation type="submission" date="2020-04" db="EMBL/GenBank/DDBJ databases">
        <title>Perkinsus olseni comparative genomics.</title>
        <authorList>
            <person name="Bogema D.R."/>
        </authorList>
    </citation>
    <scope>NUCLEOTIDE SEQUENCE [LARGE SCALE GENOMIC DNA]</scope>
    <source>
        <strain evidence="7">ATCC PRA-31</strain>
    </source>
</reference>
<feature type="compositionally biased region" description="Low complexity" evidence="5">
    <location>
        <begin position="1"/>
        <end position="20"/>
    </location>
</feature>
<evidence type="ECO:0000256" key="2">
    <source>
        <dbReference type="ARBA" id="ARBA00022771"/>
    </source>
</evidence>
<sequence>MAASSSSSSSSTEARGRSSSIFESMLASMEESMREVNTMREDLQTGLALPGVARRISEEFDEVVALSQTEGHMDTPLAHIPGKGGFPAELGQGASSHNPPHPVTLTLQKSSPRREEAGDKAGMPLRGESAPPVNEGVEDDSDFTATFNMLQEELQGLRETMRVHRQKSPPIGHEVTRLPSRSESSSNRAVVESIALSAESEEARVDQHRSSSFHEDTTVAAASSAEGTAVSASDHPLGSSSSSSSSSPAAPPPSVDILHDGMVGGDASFASTADSSPPSTASTSLANSAVRLRFGSLDSIPESPAAAVPGTTEVEVEEEYEEDFEEMSRSRPDSPVSKPVVPSTSAALDEVLEDVVPLEEDLLGLEVPQHDLVTGEGGQGSSTLDAVVEGSETVKGGILPSPVNRAAIPTVAPSSHTRQLVEWSAVAATYHVASPRAAARVHHATAARTHDVLSVSSSPSESLLPPRGHSIGEQKTGEPSLRVSSHEALKPVDGGASPNFTARGRSGEDNPRQEGHEASPLRATGERAEGREVRQRRKRPPASPRKEHTVAPQYGDIEGVEVLASAGRSVLSPTLLNYPCPLCRSAGPVAVPAGHSLEADARDLWVECLSHLITRKRDESPLAQLLRKHFNLSPILGSSGQVAAELSHACGHWRRGLEAADEGEWTAAIDAYRLALEALPSRGGFEYISHWNAALLYHASGKAQARDRELREWRRVCRLSLPRNKGCRLCRRDRNPSRKHMKEKKEKKRDKKHHKHSKKTKEADELLEMEAMRKLVKENADDMLLPMDFGSVGYGGERDPRDKAFSTAFGMTGMSSSTTGFVAERHKPDTKVRPPKRGDKPDRGLWLLEVCLYPLDYSLVLGPQDWVCPKCQTINFKQATDCFKCGRLRGSANSGFFQTPSA</sequence>
<dbReference type="PROSITE" id="PS01358">
    <property type="entry name" value="ZF_RANBP2_1"/>
    <property type="match status" value="1"/>
</dbReference>
<evidence type="ECO:0000256" key="1">
    <source>
        <dbReference type="ARBA" id="ARBA00022723"/>
    </source>
</evidence>
<feature type="compositionally biased region" description="Low complexity" evidence="5">
    <location>
        <begin position="239"/>
        <end position="248"/>
    </location>
</feature>
<keyword evidence="1" id="KW-0479">Metal-binding</keyword>
<organism evidence="7 8">
    <name type="scientific">Perkinsus olseni</name>
    <name type="common">Perkinsus atlanticus</name>
    <dbReference type="NCBI Taxonomy" id="32597"/>
    <lineage>
        <taxon>Eukaryota</taxon>
        <taxon>Sar</taxon>
        <taxon>Alveolata</taxon>
        <taxon>Perkinsozoa</taxon>
        <taxon>Perkinsea</taxon>
        <taxon>Perkinsida</taxon>
        <taxon>Perkinsidae</taxon>
        <taxon>Perkinsus</taxon>
    </lineage>
</organism>
<dbReference type="PROSITE" id="PS50199">
    <property type="entry name" value="ZF_RANBP2_2"/>
    <property type="match status" value="1"/>
</dbReference>
<dbReference type="EMBL" id="JABANN010000064">
    <property type="protein sequence ID" value="KAF4672885.1"/>
    <property type="molecule type" value="Genomic_DNA"/>
</dbReference>
<gene>
    <name evidence="7" type="ORF">FOL46_008235</name>
</gene>
<dbReference type="InterPro" id="IPR001876">
    <property type="entry name" value="Znf_RanBP2"/>
</dbReference>
<evidence type="ECO:0000256" key="3">
    <source>
        <dbReference type="ARBA" id="ARBA00022833"/>
    </source>
</evidence>
<feature type="domain" description="RanBP2-type" evidence="6">
    <location>
        <begin position="860"/>
        <end position="891"/>
    </location>
</feature>
<feature type="region of interest" description="Disordered" evidence="5">
    <location>
        <begin position="298"/>
        <end position="342"/>
    </location>
</feature>
<keyword evidence="3" id="KW-0862">Zinc</keyword>
<dbReference type="GO" id="GO:0008270">
    <property type="term" value="F:zinc ion binding"/>
    <property type="evidence" value="ECO:0007669"/>
    <property type="project" value="UniProtKB-KW"/>
</dbReference>
<feature type="compositionally biased region" description="Polar residues" evidence="5">
    <location>
        <begin position="179"/>
        <end position="188"/>
    </location>
</feature>
<comment type="caution">
    <text evidence="7">The sequence shown here is derived from an EMBL/GenBank/DDBJ whole genome shotgun (WGS) entry which is preliminary data.</text>
</comment>
<dbReference type="InterPro" id="IPR036443">
    <property type="entry name" value="Znf_RanBP2_sf"/>
</dbReference>